<sequence length="262" mass="28833">MLRRWTHSPRLRESSMSASPAPILITGASQRIGLYCAERLLDEGQPVIATFRYERPGHERPGLARLRERGVPTLQADFADEAGILAFIGRLKEHTDRLRAIVHNASEWLGETTPGEATPGEEARIFQRLFNVHMLAPYLINLHCAELLERSSPADIVHIGDDVTRKGSARHIAYSASKAGLDNLTLSFAARLAPRVKVNGIAPALILFKPEDDAEYRARTLAKSALGIEPGAEAVYLGLRYLLDNPYVTGTTLTVNGGRHLK</sequence>
<evidence type="ECO:0000256" key="3">
    <source>
        <dbReference type="ARBA" id="ARBA00022857"/>
    </source>
</evidence>
<evidence type="ECO:0000256" key="10">
    <source>
        <dbReference type="ARBA" id="ARBA00048873"/>
    </source>
</evidence>
<dbReference type="InterPro" id="IPR020904">
    <property type="entry name" value="Sc_DH/Rdtase_CS"/>
</dbReference>
<evidence type="ECO:0000256" key="4">
    <source>
        <dbReference type="ARBA" id="ARBA00023002"/>
    </source>
</evidence>
<dbReference type="EMBL" id="CP001157">
    <property type="protein sequence ID" value="ACO77259.1"/>
    <property type="molecule type" value="Genomic_DNA"/>
</dbReference>
<comment type="catalytic activity">
    <reaction evidence="11">
        <text>7,8-dihydromonapterin + NADPH + H(+) = 5,6,7,8-tetrahydromonapterin + NADP(+)</text>
        <dbReference type="Rhea" id="RHEA:34847"/>
        <dbReference type="ChEBI" id="CHEBI:15378"/>
        <dbReference type="ChEBI" id="CHEBI:57783"/>
        <dbReference type="ChEBI" id="CHEBI:58349"/>
        <dbReference type="ChEBI" id="CHEBI:71175"/>
        <dbReference type="ChEBI" id="CHEBI:71177"/>
        <dbReference type="EC" id="1.5.1.50"/>
    </reaction>
</comment>
<evidence type="ECO:0000256" key="1">
    <source>
        <dbReference type="ARBA" id="ARBA00012856"/>
    </source>
</evidence>
<dbReference type="SUPFAM" id="SSF51735">
    <property type="entry name" value="NAD(P)-binding Rossmann-fold domains"/>
    <property type="match status" value="1"/>
</dbReference>
<dbReference type="PRINTS" id="PR00081">
    <property type="entry name" value="GDHRDH"/>
</dbReference>
<dbReference type="GO" id="GO:0004146">
    <property type="term" value="F:dihydrofolate reductase activity"/>
    <property type="evidence" value="ECO:0007669"/>
    <property type="project" value="UniProtKB-EC"/>
</dbReference>
<comment type="similarity">
    <text evidence="6">Belongs to the short-chain dehydrogenases/reductases (SDR) family. FolM subfamily.</text>
</comment>
<evidence type="ECO:0000256" key="2">
    <source>
        <dbReference type="ARBA" id="ARBA00022563"/>
    </source>
</evidence>
<evidence type="ECO:0000313" key="12">
    <source>
        <dbReference type="EMBL" id="ACO77259.1"/>
    </source>
</evidence>
<evidence type="ECO:0000256" key="8">
    <source>
        <dbReference type="ARBA" id="ARBA00039631"/>
    </source>
</evidence>
<dbReference type="GO" id="GO:0006730">
    <property type="term" value="P:one-carbon metabolic process"/>
    <property type="evidence" value="ECO:0007669"/>
    <property type="project" value="UniProtKB-KW"/>
</dbReference>
<evidence type="ECO:0000256" key="11">
    <source>
        <dbReference type="ARBA" id="ARBA00049376"/>
    </source>
</evidence>
<dbReference type="Pfam" id="PF00106">
    <property type="entry name" value="adh_short"/>
    <property type="match status" value="1"/>
</dbReference>
<dbReference type="EnsemblBacteria" id="ACO77259">
    <property type="protein sequence ID" value="ACO77259"/>
    <property type="gene ID" value="Avin_10270"/>
</dbReference>
<dbReference type="EC" id="1.5.1.50" evidence="7"/>
<evidence type="ECO:0000313" key="13">
    <source>
        <dbReference type="Proteomes" id="UP000002424"/>
    </source>
</evidence>
<dbReference type="STRING" id="322710.Avin_10270"/>
<dbReference type="PROSITE" id="PS00061">
    <property type="entry name" value="ADH_SHORT"/>
    <property type="match status" value="1"/>
</dbReference>
<dbReference type="NCBIfam" id="NF005066">
    <property type="entry name" value="PRK06483.1"/>
    <property type="match status" value="1"/>
</dbReference>
<dbReference type="eggNOG" id="COG1028">
    <property type="taxonomic scope" value="Bacteria"/>
</dbReference>
<keyword evidence="2" id="KW-0554">One-carbon metabolism</keyword>
<evidence type="ECO:0000256" key="7">
    <source>
        <dbReference type="ARBA" id="ARBA00039145"/>
    </source>
</evidence>
<evidence type="ECO:0000256" key="9">
    <source>
        <dbReference type="ARBA" id="ARBA00042299"/>
    </source>
</evidence>
<organism evidence="12 13">
    <name type="scientific">Azotobacter vinelandii (strain DJ / ATCC BAA-1303)</name>
    <dbReference type="NCBI Taxonomy" id="322710"/>
    <lineage>
        <taxon>Bacteria</taxon>
        <taxon>Pseudomonadati</taxon>
        <taxon>Pseudomonadota</taxon>
        <taxon>Gammaproteobacteria</taxon>
        <taxon>Pseudomonadales</taxon>
        <taxon>Pseudomonadaceae</taxon>
        <taxon>Azotobacter</taxon>
    </lineage>
</organism>
<dbReference type="EC" id="1.5.1.3" evidence="1"/>
<dbReference type="HOGENOM" id="CLU_010194_1_3_6"/>
<dbReference type="Gene3D" id="3.40.50.720">
    <property type="entry name" value="NAD(P)-binding Rossmann-like Domain"/>
    <property type="match status" value="1"/>
</dbReference>
<keyword evidence="4" id="KW-0560">Oxidoreductase</keyword>
<dbReference type="OrthoDB" id="9793499at2"/>
<dbReference type="InterPro" id="IPR002347">
    <property type="entry name" value="SDR_fam"/>
</dbReference>
<dbReference type="PANTHER" id="PTHR43639:SF6">
    <property type="entry name" value="DIHYDROMONAPTERIN REDUCTASE"/>
    <property type="match status" value="1"/>
</dbReference>
<comment type="catalytic activity">
    <reaction evidence="10">
        <text>(6S)-5,6,7,8-tetrahydrofolate + NADP(+) = 7,8-dihydrofolate + NADPH + H(+)</text>
        <dbReference type="Rhea" id="RHEA:15009"/>
        <dbReference type="ChEBI" id="CHEBI:15378"/>
        <dbReference type="ChEBI" id="CHEBI:57451"/>
        <dbReference type="ChEBI" id="CHEBI:57453"/>
        <dbReference type="ChEBI" id="CHEBI:57783"/>
        <dbReference type="ChEBI" id="CHEBI:58349"/>
        <dbReference type="EC" id="1.5.1.3"/>
    </reaction>
</comment>
<evidence type="ECO:0000256" key="6">
    <source>
        <dbReference type="ARBA" id="ARBA00038212"/>
    </source>
</evidence>
<dbReference type="Proteomes" id="UP000002424">
    <property type="component" value="Chromosome"/>
</dbReference>
<evidence type="ECO:0000256" key="5">
    <source>
        <dbReference type="ARBA" id="ARBA00037508"/>
    </source>
</evidence>
<keyword evidence="13" id="KW-1185">Reference proteome</keyword>
<accession>C1DNP3</accession>
<dbReference type="KEGG" id="avn:Avin_10270"/>
<dbReference type="AlphaFoldDB" id="C1DNP3"/>
<gene>
    <name evidence="12" type="ordered locus">Avin_10270</name>
</gene>
<keyword evidence="3" id="KW-0521">NADP</keyword>
<comment type="function">
    <text evidence="5">Catalyzes the reduction of dihydromonapterin to tetrahydromonapterin. Also has lower activity with dihydrofolate.</text>
</comment>
<proteinExistence type="inferred from homology"/>
<dbReference type="PANTHER" id="PTHR43639">
    <property type="entry name" value="OXIDOREDUCTASE, SHORT-CHAIN DEHYDROGENASE/REDUCTASE FAMILY (AFU_ORTHOLOGUE AFUA_5G02870)"/>
    <property type="match status" value="1"/>
</dbReference>
<protein>
    <recommendedName>
        <fullName evidence="8">Dihydromonapterin reductase</fullName>
        <ecNumber evidence="1">1.5.1.3</ecNumber>
        <ecNumber evidence="7">1.5.1.50</ecNumber>
    </recommendedName>
    <alternativeName>
        <fullName evidence="9">Dihydrofolate reductase</fullName>
    </alternativeName>
</protein>
<reference evidence="12 13" key="1">
    <citation type="journal article" date="2009" name="J. Bacteriol.">
        <title>Genome sequence of Azotobacter vinelandii, an obligate aerobe specialized to support diverse anaerobic metabolic processes.</title>
        <authorList>
            <person name="Setubal J.C."/>
            <person name="dos Santos P."/>
            <person name="Goldman B.S."/>
            <person name="Ertesvag H."/>
            <person name="Espin G."/>
            <person name="Rubio L.M."/>
            <person name="Valla S."/>
            <person name="Almeida N.F."/>
            <person name="Balasubramanian D."/>
            <person name="Cromes L."/>
            <person name="Curatti L."/>
            <person name="Du Z."/>
            <person name="Godsy E."/>
            <person name="Goodner B."/>
            <person name="Hellner-Burris K."/>
            <person name="Hernandez J.A."/>
            <person name="Houmiel K."/>
            <person name="Imperial J."/>
            <person name="Kennedy C."/>
            <person name="Larson T.J."/>
            <person name="Latreille P."/>
            <person name="Ligon L.S."/>
            <person name="Lu J."/>
            <person name="Maerk M."/>
            <person name="Miller N.M."/>
            <person name="Norton S."/>
            <person name="O'Carroll I.P."/>
            <person name="Paulsen I."/>
            <person name="Raulfs E.C."/>
            <person name="Roemer R."/>
            <person name="Rosser J."/>
            <person name="Segura D."/>
            <person name="Slater S."/>
            <person name="Stricklin S.L."/>
            <person name="Studholme D.J."/>
            <person name="Sun J."/>
            <person name="Viana C.J."/>
            <person name="Wallin E."/>
            <person name="Wang B."/>
            <person name="Wheeler C."/>
            <person name="Zhu H."/>
            <person name="Dean D.R."/>
            <person name="Dixon R."/>
            <person name="Wood D."/>
        </authorList>
    </citation>
    <scope>NUCLEOTIDE SEQUENCE [LARGE SCALE GENOMIC DNA]</scope>
    <source>
        <strain evidence="13">DJ / ATCC BAA-1303</strain>
    </source>
</reference>
<dbReference type="InterPro" id="IPR036291">
    <property type="entry name" value="NAD(P)-bd_dom_sf"/>
</dbReference>
<name>C1DNP3_AZOVD</name>